<evidence type="ECO:0000313" key="2">
    <source>
        <dbReference type="EMBL" id="RAL21816.1"/>
    </source>
</evidence>
<name>A0A328C8W0_9DELT</name>
<keyword evidence="1" id="KW-1133">Transmembrane helix</keyword>
<dbReference type="RefSeq" id="WP_111730379.1">
    <property type="nucleotide sequence ID" value="NZ_QHKO01000005.1"/>
</dbReference>
<protein>
    <submittedName>
        <fullName evidence="2">Uncharacterized protein</fullName>
    </submittedName>
</protein>
<feature type="transmembrane region" description="Helical" evidence="1">
    <location>
        <begin position="27"/>
        <end position="47"/>
    </location>
</feature>
<reference evidence="2 3" key="1">
    <citation type="submission" date="2018-05" db="EMBL/GenBank/DDBJ databases">
        <title>Lujinxingia marina gen. nov. sp. nov., a new facultative anaerobic member of the class Deltaproteobacteria, and proposal of Lujinxingaceae fam. nov.</title>
        <authorList>
            <person name="Li C.-M."/>
        </authorList>
    </citation>
    <scope>NUCLEOTIDE SEQUENCE [LARGE SCALE GENOMIC DNA]</scope>
    <source>
        <strain evidence="2 3">B210</strain>
    </source>
</reference>
<evidence type="ECO:0000313" key="3">
    <source>
        <dbReference type="Proteomes" id="UP000249169"/>
    </source>
</evidence>
<dbReference type="EMBL" id="QHKO01000005">
    <property type="protein sequence ID" value="RAL21816.1"/>
    <property type="molecule type" value="Genomic_DNA"/>
</dbReference>
<keyword evidence="3" id="KW-1185">Reference proteome</keyword>
<organism evidence="2 3">
    <name type="scientific">Lujinxingia litoralis</name>
    <dbReference type="NCBI Taxonomy" id="2211119"/>
    <lineage>
        <taxon>Bacteria</taxon>
        <taxon>Deltaproteobacteria</taxon>
        <taxon>Bradymonadales</taxon>
        <taxon>Lujinxingiaceae</taxon>
        <taxon>Lujinxingia</taxon>
    </lineage>
</organism>
<sequence length="68" mass="7526">MPHTSRPKPKKFLDKNDPEYRRGMRHYSIIIFVVGGLGVALLSFFIARAESNGAAPLADASVRRVVAE</sequence>
<gene>
    <name evidence="2" type="ORF">DL240_13270</name>
</gene>
<dbReference type="AlphaFoldDB" id="A0A328C8W0"/>
<evidence type="ECO:0000256" key="1">
    <source>
        <dbReference type="SAM" id="Phobius"/>
    </source>
</evidence>
<keyword evidence="1" id="KW-0812">Transmembrane</keyword>
<keyword evidence="1" id="KW-0472">Membrane</keyword>
<proteinExistence type="predicted"/>
<dbReference type="Proteomes" id="UP000249169">
    <property type="component" value="Unassembled WGS sequence"/>
</dbReference>
<comment type="caution">
    <text evidence="2">The sequence shown here is derived from an EMBL/GenBank/DDBJ whole genome shotgun (WGS) entry which is preliminary data.</text>
</comment>
<accession>A0A328C8W0</accession>